<keyword evidence="1" id="KW-0732">Signal</keyword>
<dbReference type="EMBL" id="LROM01000062">
    <property type="protein sequence ID" value="OFA07243.1"/>
    <property type="molecule type" value="Genomic_DNA"/>
</dbReference>
<organism evidence="2 3">
    <name type="scientific">Duganella phyllosphaerae</name>
    <dbReference type="NCBI Taxonomy" id="762836"/>
    <lineage>
        <taxon>Bacteria</taxon>
        <taxon>Pseudomonadati</taxon>
        <taxon>Pseudomonadota</taxon>
        <taxon>Betaproteobacteria</taxon>
        <taxon>Burkholderiales</taxon>
        <taxon>Oxalobacteraceae</taxon>
        <taxon>Telluria group</taxon>
        <taxon>Duganella</taxon>
    </lineage>
</organism>
<comment type="caution">
    <text evidence="2">The sequence shown here is derived from an EMBL/GenBank/DDBJ whole genome shotgun (WGS) entry which is preliminary data.</text>
</comment>
<evidence type="ECO:0000313" key="2">
    <source>
        <dbReference type="EMBL" id="OFA07243.1"/>
    </source>
</evidence>
<dbReference type="AlphaFoldDB" id="A0A1E7X442"/>
<protein>
    <submittedName>
        <fullName evidence="2">Uncharacterized protein</fullName>
    </submittedName>
</protein>
<reference evidence="3" key="1">
    <citation type="journal article" date="2016" name="Front. Microbiol.">
        <title>Molecular Keys to the Janthinobacterium and Duganella spp. Interaction with the Plant Pathogen Fusarium graminearum.</title>
        <authorList>
            <person name="Haack F.S."/>
            <person name="Poehlein A."/>
            <person name="Kroger C."/>
            <person name="Voigt C.A."/>
            <person name="Piepenbring M."/>
            <person name="Bode H.B."/>
            <person name="Daniel R."/>
            <person name="Schafer W."/>
            <person name="Streit W.R."/>
        </authorList>
    </citation>
    <scope>NUCLEOTIDE SEQUENCE [LARGE SCALE GENOMIC DNA]</scope>
    <source>
        <strain evidence="3">T54</strain>
    </source>
</reference>
<proteinExistence type="predicted"/>
<sequence>MKEATVKKIWIALLSVTVVVVSTQAAALQQADLSLKPAAACKGAGRPAPKMKETVHAETVGAAATTIDLNGDGWCDWIMTLAYPMNTGLPEYGAKEAILLGTDKGARTFGNIEKMRQHWRKQLPAPEGLVMPDGVTRMAPALVAYSSKSKAPYFIGFSNAYPDFMAHADSYAVYQWNTEFDTPQTVSNADYLTVMKFLRKQYCEGRHYSNQDFQHPETSNADHPLEVVVCSPQMADAIKRAERGVTRP</sequence>
<keyword evidence="3" id="KW-1185">Reference proteome</keyword>
<name>A0A1E7X442_9BURK</name>
<feature type="signal peptide" evidence="1">
    <location>
        <begin position="1"/>
        <end position="27"/>
    </location>
</feature>
<gene>
    <name evidence="2" type="ORF">DUPY_13510</name>
</gene>
<dbReference type="PATRIC" id="fig|762836.4.peg.1411"/>
<accession>A0A1E7X442</accession>
<evidence type="ECO:0000256" key="1">
    <source>
        <dbReference type="SAM" id="SignalP"/>
    </source>
</evidence>
<dbReference type="Proteomes" id="UP000175989">
    <property type="component" value="Unassembled WGS sequence"/>
</dbReference>
<evidence type="ECO:0000313" key="3">
    <source>
        <dbReference type="Proteomes" id="UP000175989"/>
    </source>
</evidence>
<feature type="chain" id="PRO_5009208370" evidence="1">
    <location>
        <begin position="28"/>
        <end position="248"/>
    </location>
</feature>